<accession>A0A2S4VD45</accession>
<dbReference type="AlphaFoldDB" id="A0A2S4VD45"/>
<feature type="region of interest" description="Disordered" evidence="1">
    <location>
        <begin position="248"/>
        <end position="384"/>
    </location>
</feature>
<feature type="compositionally biased region" description="Polar residues" evidence="1">
    <location>
        <begin position="142"/>
        <end position="151"/>
    </location>
</feature>
<feature type="compositionally biased region" description="Low complexity" evidence="1">
    <location>
        <begin position="248"/>
        <end position="261"/>
    </location>
</feature>
<feature type="region of interest" description="Disordered" evidence="1">
    <location>
        <begin position="131"/>
        <end position="211"/>
    </location>
</feature>
<feature type="compositionally biased region" description="Low complexity" evidence="1">
    <location>
        <begin position="314"/>
        <end position="323"/>
    </location>
</feature>
<evidence type="ECO:0000256" key="1">
    <source>
        <dbReference type="SAM" id="MobiDB-lite"/>
    </source>
</evidence>
<reference evidence="2" key="1">
    <citation type="submission" date="2017-12" db="EMBL/GenBank/DDBJ databases">
        <title>Gene loss provides genomic basis for host adaptation in cereal stripe rust fungi.</title>
        <authorList>
            <person name="Xia C."/>
        </authorList>
    </citation>
    <scope>NUCLEOTIDE SEQUENCE [LARGE SCALE GENOMIC DNA]</scope>
    <source>
        <strain evidence="2">93-210</strain>
    </source>
</reference>
<evidence type="ECO:0000313" key="2">
    <source>
        <dbReference type="EMBL" id="POW07405.1"/>
    </source>
</evidence>
<dbReference type="VEuPathDB" id="FungiDB:PSTT_08327"/>
<keyword evidence="3" id="KW-1185">Reference proteome</keyword>
<dbReference type="VEuPathDB" id="FungiDB:PSHT_01604"/>
<feature type="compositionally biased region" description="Low complexity" evidence="1">
    <location>
        <begin position="413"/>
        <end position="435"/>
    </location>
</feature>
<feature type="region of interest" description="Disordered" evidence="1">
    <location>
        <begin position="520"/>
        <end position="543"/>
    </location>
</feature>
<evidence type="ECO:0000313" key="3">
    <source>
        <dbReference type="Proteomes" id="UP000239156"/>
    </source>
</evidence>
<feature type="region of interest" description="Disordered" evidence="1">
    <location>
        <begin position="399"/>
        <end position="435"/>
    </location>
</feature>
<feature type="compositionally biased region" description="Polar residues" evidence="1">
    <location>
        <begin position="520"/>
        <end position="537"/>
    </location>
</feature>
<dbReference type="EMBL" id="PKSL01000075">
    <property type="protein sequence ID" value="POW07405.1"/>
    <property type="molecule type" value="Genomic_DNA"/>
</dbReference>
<dbReference type="VEuPathDB" id="FungiDB:PSHT_02659"/>
<name>A0A2S4VD45_9BASI</name>
<feature type="compositionally biased region" description="Polar residues" evidence="1">
    <location>
        <begin position="165"/>
        <end position="177"/>
    </location>
</feature>
<comment type="caution">
    <text evidence="2">The sequence shown here is derived from an EMBL/GenBank/DDBJ whole genome shotgun (WGS) entry which is preliminary data.</text>
</comment>
<proteinExistence type="predicted"/>
<feature type="compositionally biased region" description="Polar residues" evidence="1">
    <location>
        <begin position="276"/>
        <end position="307"/>
    </location>
</feature>
<feature type="compositionally biased region" description="Polar residues" evidence="1">
    <location>
        <begin position="185"/>
        <end position="198"/>
    </location>
</feature>
<gene>
    <name evidence="2" type="ORF">PSTT_08327</name>
</gene>
<protein>
    <submittedName>
        <fullName evidence="2">Uncharacterized protein</fullName>
    </submittedName>
</protein>
<sequence length="665" mass="71441">MSQPVPKPVLPELKFEHQKVLRPWNVMRYIDFTPKKFAVALLTNKNMGVKTCQATWESTDLWDSNLEIVNNISNLDEIEEDETKDLQLLVDLQDNLIPFLDRGLVPILSEATARSLAIALSDRHTVSYPRTRTPGDCINRRPSPSLTSLLNSGAPITRSLKKTNQDSLPQPLSNRRLSASPDIESPTTVQMKHSTAHSLSLDRRPPPGRPASTIFSCKKLRISAMGPEQHYSACKPLAKIGHRSLSLSPAQAAQAPDLQTPSDDVLKTSFAPTIGSRRSCSLPASESRQSTAKPPSSTMLRSGTNHPGQPLCPSSDLDLSSSSKPTTTVLAMKLPPPSVSATDNSIPSIKLLTRPDPPDSVSLKTTLDRVSPDTPNKPLDDQHSHVNAGVVESDDVLAAPTTPTSITDPIVGPPDSDQSFSPPSLPTRLSTSPPTVVGNLANPTASRDQPFAEIAAVFLHSPEAHASTAITPAKAKPFNVNDRLAVALILQEQPIQTHQSLINLPMDIVLPAQSLCTDSSLDSSNQTTTMLPSTTLNPAPPPATSEELNYLASVSVSAMNVAGEDLTVTLTNGTTIGRYTGIDPVSLAAIWDIPKDNPDEEVASSSETPAIYNLAATGSVSVINPTEVTVGQQPATQYEKILHEAELADYLEYLRENGCLQNHSD</sequence>
<organism evidence="2 3">
    <name type="scientific">Puccinia striiformis</name>
    <dbReference type="NCBI Taxonomy" id="27350"/>
    <lineage>
        <taxon>Eukaryota</taxon>
        <taxon>Fungi</taxon>
        <taxon>Dikarya</taxon>
        <taxon>Basidiomycota</taxon>
        <taxon>Pucciniomycotina</taxon>
        <taxon>Pucciniomycetes</taxon>
        <taxon>Pucciniales</taxon>
        <taxon>Pucciniaceae</taxon>
        <taxon>Puccinia</taxon>
    </lineage>
</organism>
<dbReference type="Proteomes" id="UP000239156">
    <property type="component" value="Unassembled WGS sequence"/>
</dbReference>